<evidence type="ECO:0000256" key="9">
    <source>
        <dbReference type="SAM" id="MobiDB-lite"/>
    </source>
</evidence>
<dbReference type="PANTHER" id="PTHR30425">
    <property type="entry name" value="PHOSPHATE TRANSPORT SYSTEM PERMEASE PROTEIN PST"/>
    <property type="match status" value="1"/>
</dbReference>
<keyword evidence="6 10" id="KW-0812">Transmembrane</keyword>
<sequence>MLEKLFQKISFFSATAVLLLLVGIFTTLFLAAKPAIDEFGLGFLSDPRWNTEVVVDTPQNQLQTKTAQTEVSSNDTVDDDLMSDDEDLMGEDEDLLGDDEDLGASAKTKTVYGGLVPIVGTILSTLIAMLFAVPIAMGIAVFLAEIAPKNISTPVGIAIELLAAIPSIIFGMWGLFYFAPIISETFGGYQVSLLTAGLVLGIMILPFMAAITRDSMNTTPDILKESAYALGATKFEVIKDVIFPYSKVGIIGSIILSLGRALGETMAVAFLIGAVYRLPETITDPTISIPVAMAVNFGEAAGLGESALFYLGLILFVFSFGVISFAKFYFLKRKRG</sequence>
<feature type="compositionally biased region" description="Polar residues" evidence="9">
    <location>
        <begin position="60"/>
        <end position="75"/>
    </location>
</feature>
<feature type="transmembrane region" description="Helical" evidence="10">
    <location>
        <begin position="307"/>
        <end position="330"/>
    </location>
</feature>
<feature type="transmembrane region" description="Helical" evidence="10">
    <location>
        <begin position="118"/>
        <end position="143"/>
    </location>
</feature>
<protein>
    <submittedName>
        <fullName evidence="12">Phosphate transport system permease protein PstC (TC 3.A.1.7.1)</fullName>
    </submittedName>
</protein>
<dbReference type="GO" id="GO:0005886">
    <property type="term" value="C:plasma membrane"/>
    <property type="evidence" value="ECO:0007669"/>
    <property type="project" value="UniProtKB-SubCell"/>
</dbReference>
<dbReference type="SUPFAM" id="SSF161098">
    <property type="entry name" value="MetI-like"/>
    <property type="match status" value="1"/>
</dbReference>
<feature type="transmembrane region" description="Helical" evidence="10">
    <location>
        <begin position="155"/>
        <end position="179"/>
    </location>
</feature>
<dbReference type="InterPro" id="IPR035906">
    <property type="entry name" value="MetI-like_sf"/>
</dbReference>
<evidence type="ECO:0000256" key="8">
    <source>
        <dbReference type="ARBA" id="ARBA00023136"/>
    </source>
</evidence>
<feature type="transmembrane region" description="Helical" evidence="10">
    <location>
        <begin position="191"/>
        <end position="211"/>
    </location>
</feature>
<evidence type="ECO:0000259" key="11">
    <source>
        <dbReference type="PROSITE" id="PS50928"/>
    </source>
</evidence>
<dbReference type="GO" id="GO:0005315">
    <property type="term" value="F:phosphate transmembrane transporter activity"/>
    <property type="evidence" value="ECO:0007669"/>
    <property type="project" value="InterPro"/>
</dbReference>
<accession>A0A1W1B8C9</accession>
<comment type="similarity">
    <text evidence="2">Belongs to the binding-protein-dependent transport system permease family. CysTW subfamily.</text>
</comment>
<keyword evidence="7 10" id="KW-1133">Transmembrane helix</keyword>
<feature type="region of interest" description="Disordered" evidence="9">
    <location>
        <begin position="60"/>
        <end position="84"/>
    </location>
</feature>
<dbReference type="Gene3D" id="1.10.3720.10">
    <property type="entry name" value="MetI-like"/>
    <property type="match status" value="1"/>
</dbReference>
<name>A0A1W1B8C9_9ZZZZ</name>
<evidence type="ECO:0000256" key="4">
    <source>
        <dbReference type="ARBA" id="ARBA00022475"/>
    </source>
</evidence>
<evidence type="ECO:0000256" key="7">
    <source>
        <dbReference type="ARBA" id="ARBA00022989"/>
    </source>
</evidence>
<evidence type="ECO:0000256" key="10">
    <source>
        <dbReference type="SAM" id="Phobius"/>
    </source>
</evidence>
<evidence type="ECO:0000256" key="2">
    <source>
        <dbReference type="ARBA" id="ARBA00007069"/>
    </source>
</evidence>
<dbReference type="AlphaFoldDB" id="A0A1W1B8C9"/>
<dbReference type="NCBIfam" id="TIGR02138">
    <property type="entry name" value="phosphate_pstC"/>
    <property type="match status" value="1"/>
</dbReference>
<dbReference type="PANTHER" id="PTHR30425:SF1">
    <property type="entry name" value="PHOSPHATE TRANSPORT SYSTEM PERMEASE PROTEIN PSTC"/>
    <property type="match status" value="1"/>
</dbReference>
<keyword evidence="8 10" id="KW-0472">Membrane</keyword>
<evidence type="ECO:0000256" key="6">
    <source>
        <dbReference type="ARBA" id="ARBA00022692"/>
    </source>
</evidence>
<dbReference type="GO" id="GO:0006817">
    <property type="term" value="P:phosphate ion transport"/>
    <property type="evidence" value="ECO:0007669"/>
    <property type="project" value="UniProtKB-KW"/>
</dbReference>
<feature type="transmembrane region" description="Helical" evidence="10">
    <location>
        <begin position="248"/>
        <end position="276"/>
    </location>
</feature>
<evidence type="ECO:0000256" key="3">
    <source>
        <dbReference type="ARBA" id="ARBA00022448"/>
    </source>
</evidence>
<dbReference type="PROSITE" id="PS50928">
    <property type="entry name" value="ABC_TM1"/>
    <property type="match status" value="1"/>
</dbReference>
<feature type="transmembrane region" description="Helical" evidence="10">
    <location>
        <begin position="12"/>
        <end position="32"/>
    </location>
</feature>
<dbReference type="EMBL" id="FPHB01000005">
    <property type="protein sequence ID" value="SFV49771.1"/>
    <property type="molecule type" value="Genomic_DNA"/>
</dbReference>
<dbReference type="CDD" id="cd06261">
    <property type="entry name" value="TM_PBP2"/>
    <property type="match status" value="1"/>
</dbReference>
<keyword evidence="4" id="KW-1003">Cell membrane</keyword>
<comment type="subcellular location">
    <subcellularLocation>
        <location evidence="1">Cell membrane</location>
        <topology evidence="1">Multi-pass membrane protein</topology>
    </subcellularLocation>
</comment>
<dbReference type="InterPro" id="IPR000515">
    <property type="entry name" value="MetI-like"/>
</dbReference>
<keyword evidence="3" id="KW-0813">Transport</keyword>
<evidence type="ECO:0000256" key="5">
    <source>
        <dbReference type="ARBA" id="ARBA00022592"/>
    </source>
</evidence>
<evidence type="ECO:0000313" key="12">
    <source>
        <dbReference type="EMBL" id="SFV49771.1"/>
    </source>
</evidence>
<organism evidence="12">
    <name type="scientific">hydrothermal vent metagenome</name>
    <dbReference type="NCBI Taxonomy" id="652676"/>
    <lineage>
        <taxon>unclassified sequences</taxon>
        <taxon>metagenomes</taxon>
        <taxon>ecological metagenomes</taxon>
    </lineage>
</organism>
<feature type="domain" description="ABC transmembrane type-1" evidence="11">
    <location>
        <begin position="118"/>
        <end position="326"/>
    </location>
</feature>
<reference evidence="12" key="1">
    <citation type="submission" date="2016-10" db="EMBL/GenBank/DDBJ databases">
        <authorList>
            <person name="de Groot N.N."/>
        </authorList>
    </citation>
    <scope>NUCLEOTIDE SEQUENCE</scope>
</reference>
<proteinExistence type="inferred from homology"/>
<gene>
    <name evidence="12" type="ORF">MNB_SM-7-577</name>
</gene>
<dbReference type="InterPro" id="IPR051124">
    <property type="entry name" value="Phosphate_Transport_Permease"/>
</dbReference>
<dbReference type="Pfam" id="PF00528">
    <property type="entry name" value="BPD_transp_1"/>
    <property type="match status" value="1"/>
</dbReference>
<keyword evidence="5" id="KW-0592">Phosphate transport</keyword>
<evidence type="ECO:0000256" key="1">
    <source>
        <dbReference type="ARBA" id="ARBA00004651"/>
    </source>
</evidence>
<dbReference type="InterPro" id="IPR011864">
    <property type="entry name" value="Phosphate_PstC"/>
</dbReference>